<dbReference type="OrthoDB" id="3514174at2"/>
<proteinExistence type="predicted"/>
<name>A1R2U9_PAEAT</name>
<dbReference type="GO" id="GO:0016811">
    <property type="term" value="F:hydrolase activity, acting on carbon-nitrogen (but not peptide) bonds, in linear amides"/>
    <property type="evidence" value="ECO:0007669"/>
    <property type="project" value="TreeGrafter"/>
</dbReference>
<dbReference type="PANTHER" id="PTHR12993:SF11">
    <property type="entry name" value="N-ACETYLGLUCOSAMINYL-PHOSPHATIDYLINOSITOL DE-N-ACETYLASE"/>
    <property type="match status" value="1"/>
</dbReference>
<organism evidence="3 4">
    <name type="scientific">Paenarthrobacter aurescens (strain TC1)</name>
    <dbReference type="NCBI Taxonomy" id="290340"/>
    <lineage>
        <taxon>Bacteria</taxon>
        <taxon>Bacillati</taxon>
        <taxon>Actinomycetota</taxon>
        <taxon>Actinomycetes</taxon>
        <taxon>Micrococcales</taxon>
        <taxon>Micrococcaceae</taxon>
        <taxon>Paenarthrobacter</taxon>
    </lineage>
</organism>
<dbReference type="eggNOG" id="COG2120">
    <property type="taxonomic scope" value="Bacteria"/>
</dbReference>
<dbReference type="Gene3D" id="3.40.50.10320">
    <property type="entry name" value="LmbE-like"/>
    <property type="match status" value="1"/>
</dbReference>
<dbReference type="AlphaFoldDB" id="A1R2U9"/>
<accession>A1R2U9</accession>
<keyword evidence="1" id="KW-0862">Zinc</keyword>
<evidence type="ECO:0000313" key="4">
    <source>
        <dbReference type="Proteomes" id="UP000000637"/>
    </source>
</evidence>
<evidence type="ECO:0000313" key="3">
    <source>
        <dbReference type="EMBL" id="ABM09868.1"/>
    </source>
</evidence>
<dbReference type="InterPro" id="IPR003737">
    <property type="entry name" value="GlcNAc_PI_deacetylase-related"/>
</dbReference>
<dbReference type="SUPFAM" id="SSF102588">
    <property type="entry name" value="LmbE-like"/>
    <property type="match status" value="1"/>
</dbReference>
<protein>
    <submittedName>
        <fullName evidence="3">Uncharacterized protein, LmbE-like protein</fullName>
    </submittedName>
</protein>
<evidence type="ECO:0000256" key="1">
    <source>
        <dbReference type="ARBA" id="ARBA00022833"/>
    </source>
</evidence>
<keyword evidence="4" id="KW-1185">Reference proteome</keyword>
<reference evidence="3 4" key="1">
    <citation type="journal article" date="2006" name="PLoS Genet.">
        <title>Secrets of soil survival revealed by the genome sequence of Arthrobacter aurescens TC1.</title>
        <authorList>
            <person name="Mongodin E.F."/>
            <person name="Shapir N."/>
            <person name="Daugherty S.C."/>
            <person name="DeBoy R.T."/>
            <person name="Emerson J.B."/>
            <person name="Shvartzbeyn A."/>
            <person name="Radune D."/>
            <person name="Vamathevan J."/>
            <person name="Riggs F."/>
            <person name="Grinberg V."/>
            <person name="Khouri H."/>
            <person name="Wackett L.P."/>
            <person name="Nelson K.E."/>
            <person name="Sadowsky M.J."/>
        </authorList>
    </citation>
    <scope>NUCLEOTIDE SEQUENCE [LARGE SCALE GENOMIC DNA]</scope>
    <source>
        <strain evidence="3 4">TC1</strain>
    </source>
</reference>
<dbReference type="InterPro" id="IPR024078">
    <property type="entry name" value="LmbE-like_dom_sf"/>
</dbReference>
<feature type="transmembrane region" description="Helical" evidence="2">
    <location>
        <begin position="35"/>
        <end position="57"/>
    </location>
</feature>
<keyword evidence="2" id="KW-0812">Transmembrane</keyword>
<feature type="transmembrane region" description="Helical" evidence="2">
    <location>
        <begin position="78"/>
        <end position="94"/>
    </location>
</feature>
<dbReference type="KEGG" id="aau:AAur_0760"/>
<dbReference type="Pfam" id="PF02585">
    <property type="entry name" value="PIG-L"/>
    <property type="match status" value="1"/>
</dbReference>
<dbReference type="EMBL" id="CP000474">
    <property type="protein sequence ID" value="ABM09868.1"/>
    <property type="molecule type" value="Genomic_DNA"/>
</dbReference>
<feature type="transmembrane region" description="Helical" evidence="2">
    <location>
        <begin position="100"/>
        <end position="125"/>
    </location>
</feature>
<dbReference type="Proteomes" id="UP000000637">
    <property type="component" value="Chromosome"/>
</dbReference>
<gene>
    <name evidence="3" type="ordered locus">AAur_0760</name>
</gene>
<keyword evidence="2" id="KW-0472">Membrane</keyword>
<dbReference type="PANTHER" id="PTHR12993">
    <property type="entry name" value="N-ACETYLGLUCOSAMINYL-PHOSPHATIDYLINOSITOL DE-N-ACETYLASE-RELATED"/>
    <property type="match status" value="1"/>
</dbReference>
<dbReference type="GO" id="GO:0016137">
    <property type="term" value="P:glycoside metabolic process"/>
    <property type="evidence" value="ECO:0007669"/>
    <property type="project" value="UniProtKB-ARBA"/>
</dbReference>
<dbReference type="STRING" id="290340.AAur_0760"/>
<sequence length="339" mass="36780">MAGSASRSCCPAHLVNGGAWEIRKPHTSQLHLEGIMNATLFAVAGLPGLLVMVWTVLPTGRNWFVRRYRWPHRLRGTLAALGGVLLMASVGFAADPKDHSWLRVLVLLAGVGMIGACLVAPTFRIRHGVATQPRKVLAIGAHPDDLELACGATLAKLSDAGHEVRTMVMSAGSKGGNSAVRVTEATAGSDFMGASAVQIHNFQDTYLSEHGQEMVTAIEAFIEEFRPDVVITHSRNDYHQDHQAVHSATMRAARRHSSILCFESPSSTRQFDPTVFVDIAGYLDVKIRAVAMHRNQKGKPYMSAEKVRSLAAFRGEQVKTSYAEGFEPVRLLGSAVGEF</sequence>
<keyword evidence="2" id="KW-1133">Transmembrane helix</keyword>
<dbReference type="HOGENOM" id="CLU_049311_5_0_11"/>
<evidence type="ECO:0000256" key="2">
    <source>
        <dbReference type="SAM" id="Phobius"/>
    </source>
</evidence>